<feature type="domain" description="Methyl-accepting transducer" evidence="7">
    <location>
        <begin position="305"/>
        <end position="548"/>
    </location>
</feature>
<dbReference type="InterPro" id="IPR000727">
    <property type="entry name" value="T_SNARE_dom"/>
</dbReference>
<dbReference type="CDD" id="cd06225">
    <property type="entry name" value="HAMP"/>
    <property type="match status" value="1"/>
</dbReference>
<dbReference type="Gene3D" id="6.10.340.10">
    <property type="match status" value="1"/>
</dbReference>
<dbReference type="InterPro" id="IPR004089">
    <property type="entry name" value="MCPsignal_dom"/>
</dbReference>
<evidence type="ECO:0000256" key="1">
    <source>
        <dbReference type="ARBA" id="ARBA00004429"/>
    </source>
</evidence>
<dbReference type="PROSITE" id="PS50885">
    <property type="entry name" value="HAMP"/>
    <property type="match status" value="1"/>
</dbReference>
<organism evidence="10 11">
    <name type="scientific">Phreatobacter stygius</name>
    <dbReference type="NCBI Taxonomy" id="1940610"/>
    <lineage>
        <taxon>Bacteria</taxon>
        <taxon>Pseudomonadati</taxon>
        <taxon>Pseudomonadota</taxon>
        <taxon>Alphaproteobacteria</taxon>
        <taxon>Hyphomicrobiales</taxon>
        <taxon>Phreatobacteraceae</taxon>
        <taxon>Phreatobacter</taxon>
    </lineage>
</organism>
<keyword evidence="6" id="KW-0472">Membrane</keyword>
<dbReference type="PRINTS" id="PR00260">
    <property type="entry name" value="CHEMTRNSDUCR"/>
</dbReference>
<feature type="transmembrane region" description="Helical" evidence="6">
    <location>
        <begin position="196"/>
        <end position="220"/>
    </location>
</feature>
<keyword evidence="6" id="KW-1133">Transmembrane helix</keyword>
<feature type="transmembrane region" description="Helical" evidence="6">
    <location>
        <begin position="13"/>
        <end position="35"/>
    </location>
</feature>
<keyword evidence="11" id="KW-1185">Reference proteome</keyword>
<dbReference type="OrthoDB" id="369026at2"/>
<dbReference type="GO" id="GO:0006935">
    <property type="term" value="P:chemotaxis"/>
    <property type="evidence" value="ECO:0007669"/>
    <property type="project" value="InterPro"/>
</dbReference>
<dbReference type="Gene3D" id="1.10.287.950">
    <property type="entry name" value="Methyl-accepting chemotaxis protein"/>
    <property type="match status" value="1"/>
</dbReference>
<dbReference type="RefSeq" id="WP_136960944.1">
    <property type="nucleotide sequence ID" value="NZ_CP039690.1"/>
</dbReference>
<evidence type="ECO:0000259" key="8">
    <source>
        <dbReference type="PROSITE" id="PS50192"/>
    </source>
</evidence>
<proteinExistence type="inferred from homology"/>
<reference evidence="10 11" key="1">
    <citation type="submission" date="2019-04" db="EMBL/GenBank/DDBJ databases">
        <title>Phreatobacter aquaticus sp. nov.</title>
        <authorList>
            <person name="Choi A."/>
        </authorList>
    </citation>
    <scope>NUCLEOTIDE SEQUENCE [LARGE SCALE GENOMIC DNA]</scope>
    <source>
        <strain evidence="10 11">KCTC 52518</strain>
    </source>
</reference>
<dbReference type="EMBL" id="CP039690">
    <property type="protein sequence ID" value="QCI65497.1"/>
    <property type="molecule type" value="Genomic_DNA"/>
</dbReference>
<gene>
    <name evidence="10" type="ORF">E8M01_15565</name>
</gene>
<feature type="domain" description="T-SNARE coiled-coil homology" evidence="8">
    <location>
        <begin position="464"/>
        <end position="526"/>
    </location>
</feature>
<evidence type="ECO:0000256" key="3">
    <source>
        <dbReference type="ARBA" id="ARBA00023224"/>
    </source>
</evidence>
<dbReference type="PANTHER" id="PTHR32089">
    <property type="entry name" value="METHYL-ACCEPTING CHEMOTAXIS PROTEIN MCPB"/>
    <property type="match status" value="1"/>
</dbReference>
<protein>
    <submittedName>
        <fullName evidence="10">HAMP domain-containing protein</fullName>
    </submittedName>
</protein>
<keyword evidence="2" id="KW-1003">Cell membrane</keyword>
<dbReference type="InterPro" id="IPR004090">
    <property type="entry name" value="Chemotax_Me-accpt_rcpt"/>
</dbReference>
<dbReference type="AlphaFoldDB" id="A0A4D7BBU7"/>
<dbReference type="Pfam" id="PF00672">
    <property type="entry name" value="HAMP"/>
    <property type="match status" value="1"/>
</dbReference>
<dbReference type="SUPFAM" id="SSF58104">
    <property type="entry name" value="Methyl-accepting chemotaxis protein (MCP) signaling domain"/>
    <property type="match status" value="1"/>
</dbReference>
<comment type="similarity">
    <text evidence="4">Belongs to the methyl-accepting chemotaxis (MCP) protein family.</text>
</comment>
<evidence type="ECO:0000256" key="2">
    <source>
        <dbReference type="ARBA" id="ARBA00022519"/>
    </source>
</evidence>
<dbReference type="GO" id="GO:0004888">
    <property type="term" value="F:transmembrane signaling receptor activity"/>
    <property type="evidence" value="ECO:0007669"/>
    <property type="project" value="InterPro"/>
</dbReference>
<evidence type="ECO:0000259" key="7">
    <source>
        <dbReference type="PROSITE" id="PS50111"/>
    </source>
</evidence>
<sequence>MSVLARIRITSKLMIIILALNLVAVTMAGVGYYALKRVGEETARMANVAKRATTSARMGQNAMMIGRLEAVMAASPTAEIVNTSLAGIRAELKTFGERAALIRSSPWQPARETLTKVEAALDRYKTALGPLQDRARAISGTATAEQQKQLAEVLSATRQPFLDVRNAMRELTEMQSNRVDEFAQGVEALGTDMSRLLMILGGLGLLAGIGLGIAVGRFGIAVPITRLTALLNALAKGRFDVDVDGTARQDEIGDIARAAATFKQNGIEARDLREAQEAAKARAAAEQKALLNRMADEFDAAVGGIVANVSASSEQLKAAAETLSGTAAEAAAQSGAVAAASEQGSGNIQTVASATEEMAASVREIGAQVERSAHMASGAVSGADLSAVRVKDLSEKVQKIGEIVELINAIAAQTNLLALNATIEAARAGEAGRGFAVVASEVKSLADQTAKATTEIANQIGGIQSATSESASAITGIAKTIREISAVAGDIAAAVDEQSAATQEIARNVQQASAGSSEVSANIAGVSQAVSETGAAAAQVLSSAEGLAAQAGQLRSEMARFLATVRAA</sequence>
<comment type="subcellular location">
    <subcellularLocation>
        <location evidence="1">Cell inner membrane</location>
        <topology evidence="1">Multi-pass membrane protein</topology>
    </subcellularLocation>
</comment>
<dbReference type="Proteomes" id="UP000298781">
    <property type="component" value="Chromosome"/>
</dbReference>
<evidence type="ECO:0000256" key="4">
    <source>
        <dbReference type="ARBA" id="ARBA00029447"/>
    </source>
</evidence>
<keyword evidence="6" id="KW-0812">Transmembrane</keyword>
<dbReference type="GO" id="GO:0005886">
    <property type="term" value="C:plasma membrane"/>
    <property type="evidence" value="ECO:0007669"/>
    <property type="project" value="UniProtKB-SubCell"/>
</dbReference>
<dbReference type="PROSITE" id="PS50192">
    <property type="entry name" value="T_SNARE"/>
    <property type="match status" value="1"/>
</dbReference>
<keyword evidence="3 5" id="KW-0807">Transducer</keyword>
<dbReference type="PANTHER" id="PTHR32089:SF112">
    <property type="entry name" value="LYSOZYME-LIKE PROTEIN-RELATED"/>
    <property type="match status" value="1"/>
</dbReference>
<feature type="domain" description="HAMP" evidence="9">
    <location>
        <begin position="218"/>
        <end position="271"/>
    </location>
</feature>
<dbReference type="KEGG" id="pstg:E8M01_15565"/>
<accession>A0A4D7BBU7</accession>
<keyword evidence="2" id="KW-0997">Cell inner membrane</keyword>
<evidence type="ECO:0000259" key="9">
    <source>
        <dbReference type="PROSITE" id="PS50885"/>
    </source>
</evidence>
<evidence type="ECO:0000256" key="6">
    <source>
        <dbReference type="SAM" id="Phobius"/>
    </source>
</evidence>
<name>A0A4D7BBU7_9HYPH</name>
<evidence type="ECO:0000313" key="10">
    <source>
        <dbReference type="EMBL" id="QCI65497.1"/>
    </source>
</evidence>
<dbReference type="PROSITE" id="PS50111">
    <property type="entry name" value="CHEMOTAXIS_TRANSDUC_2"/>
    <property type="match status" value="1"/>
</dbReference>
<evidence type="ECO:0000256" key="5">
    <source>
        <dbReference type="PROSITE-ProRule" id="PRU00284"/>
    </source>
</evidence>
<evidence type="ECO:0000313" key="11">
    <source>
        <dbReference type="Proteomes" id="UP000298781"/>
    </source>
</evidence>
<dbReference type="GO" id="GO:0007165">
    <property type="term" value="P:signal transduction"/>
    <property type="evidence" value="ECO:0007669"/>
    <property type="project" value="UniProtKB-KW"/>
</dbReference>
<dbReference type="Pfam" id="PF00015">
    <property type="entry name" value="MCPsignal"/>
    <property type="match status" value="1"/>
</dbReference>
<dbReference type="SMART" id="SM00283">
    <property type="entry name" value="MA"/>
    <property type="match status" value="1"/>
</dbReference>
<dbReference type="InterPro" id="IPR003660">
    <property type="entry name" value="HAMP_dom"/>
</dbReference>